<comment type="cofactor">
    <cofactor evidence="2 19">
        <name>Zn(2+)</name>
        <dbReference type="ChEBI" id="CHEBI:29105"/>
    </cofactor>
</comment>
<dbReference type="InterPro" id="IPR003726">
    <property type="entry name" value="HCY_dom"/>
</dbReference>
<evidence type="ECO:0000256" key="11">
    <source>
        <dbReference type="ARBA" id="ARBA00022679"/>
    </source>
</evidence>
<evidence type="ECO:0000256" key="13">
    <source>
        <dbReference type="ARBA" id="ARBA00022723"/>
    </source>
</evidence>
<comment type="cofactor">
    <cofactor evidence="3">
        <name>methylcob(III)alamin</name>
        <dbReference type="ChEBI" id="CHEBI:28115"/>
    </cofactor>
</comment>
<feature type="domain" description="Hcy-binding" evidence="20">
    <location>
        <begin position="10"/>
        <end position="329"/>
    </location>
</feature>
<keyword evidence="11 19" id="KW-0808">Transferase</keyword>
<feature type="binding site" evidence="19">
    <location>
        <position position="315"/>
    </location>
    <ligand>
        <name>Zn(2+)</name>
        <dbReference type="ChEBI" id="CHEBI:29105"/>
    </ligand>
</feature>
<comment type="pathway">
    <text evidence="4">Amino-acid biosynthesis; L-methionine biosynthesis via de novo pathway; L-methionine from L-homocysteine (MetH route): step 1/1.</text>
</comment>
<evidence type="ECO:0000313" key="21">
    <source>
        <dbReference type="EMBL" id="EJP73315.1"/>
    </source>
</evidence>
<evidence type="ECO:0000256" key="10">
    <source>
        <dbReference type="ARBA" id="ARBA00022628"/>
    </source>
</evidence>
<comment type="catalytic activity">
    <reaction evidence="1">
        <text>(6S)-5-methyl-5,6,7,8-tetrahydrofolate + L-homocysteine = (6S)-5,6,7,8-tetrahydrofolate + L-methionine</text>
        <dbReference type="Rhea" id="RHEA:11172"/>
        <dbReference type="ChEBI" id="CHEBI:18608"/>
        <dbReference type="ChEBI" id="CHEBI:57453"/>
        <dbReference type="ChEBI" id="CHEBI:57844"/>
        <dbReference type="ChEBI" id="CHEBI:58199"/>
        <dbReference type="EC" id="2.1.1.13"/>
    </reaction>
</comment>
<keyword evidence="16" id="KW-0170">Cobalt</keyword>
<evidence type="ECO:0000256" key="19">
    <source>
        <dbReference type="PROSITE-ProRule" id="PRU00333"/>
    </source>
</evidence>
<dbReference type="FunFam" id="3.20.20.330:FF:000001">
    <property type="entry name" value="Methionine synthase"/>
    <property type="match status" value="1"/>
</dbReference>
<dbReference type="AlphaFoldDB" id="J4X1B3"/>
<evidence type="ECO:0000256" key="17">
    <source>
        <dbReference type="ARBA" id="ARBA00025552"/>
    </source>
</evidence>
<dbReference type="SUPFAM" id="SSF82282">
    <property type="entry name" value="Homocysteine S-methyltransferase"/>
    <property type="match status" value="1"/>
</dbReference>
<keyword evidence="9" id="KW-0028">Amino-acid biosynthesis</keyword>
<proteinExistence type="inferred from homology"/>
<evidence type="ECO:0000256" key="3">
    <source>
        <dbReference type="ARBA" id="ARBA00001956"/>
    </source>
</evidence>
<evidence type="ECO:0000256" key="8">
    <source>
        <dbReference type="ARBA" id="ARBA00022603"/>
    </source>
</evidence>
<dbReference type="PANTHER" id="PTHR45833">
    <property type="entry name" value="METHIONINE SYNTHASE"/>
    <property type="match status" value="1"/>
</dbReference>
<feature type="binding site" evidence="19">
    <location>
        <position position="251"/>
    </location>
    <ligand>
        <name>Zn(2+)</name>
        <dbReference type="ChEBI" id="CHEBI:29105"/>
    </ligand>
</feature>
<comment type="similarity">
    <text evidence="5">Belongs to the vitamin-B12 dependent methionine synthase family.</text>
</comment>
<evidence type="ECO:0000256" key="18">
    <source>
        <dbReference type="ARBA" id="ARBA00031040"/>
    </source>
</evidence>
<evidence type="ECO:0000256" key="14">
    <source>
        <dbReference type="ARBA" id="ARBA00022833"/>
    </source>
</evidence>
<keyword evidence="13 19" id="KW-0479">Metal-binding</keyword>
<evidence type="ECO:0000256" key="1">
    <source>
        <dbReference type="ARBA" id="ARBA00001700"/>
    </source>
</evidence>
<dbReference type="Gene3D" id="3.20.20.330">
    <property type="entry name" value="Homocysteine-binding-like domain"/>
    <property type="match status" value="1"/>
</dbReference>
<dbReference type="PROSITE" id="PS50970">
    <property type="entry name" value="HCY"/>
    <property type="match status" value="1"/>
</dbReference>
<gene>
    <name evidence="21" type="primary">metH</name>
    <name evidence="21" type="ORF">NT02SARS_1823</name>
</gene>
<dbReference type="GO" id="GO:0005829">
    <property type="term" value="C:cytosol"/>
    <property type="evidence" value="ECO:0007669"/>
    <property type="project" value="TreeGrafter"/>
</dbReference>
<dbReference type="EMBL" id="JH611169">
    <property type="protein sequence ID" value="EJP73315.1"/>
    <property type="molecule type" value="Genomic_DNA"/>
</dbReference>
<dbReference type="PANTHER" id="PTHR45833:SF1">
    <property type="entry name" value="METHIONINE SYNTHASE"/>
    <property type="match status" value="1"/>
</dbReference>
<dbReference type="GO" id="GO:0031419">
    <property type="term" value="F:cobalamin binding"/>
    <property type="evidence" value="ECO:0007669"/>
    <property type="project" value="UniProtKB-KW"/>
</dbReference>
<keyword evidence="15" id="KW-0486">Methionine biosynthesis</keyword>
<dbReference type="InterPro" id="IPR050554">
    <property type="entry name" value="Met_Synthase/Corrinoid"/>
</dbReference>
<evidence type="ECO:0000256" key="6">
    <source>
        <dbReference type="ARBA" id="ARBA00012032"/>
    </source>
</evidence>
<evidence type="ECO:0000313" key="22">
    <source>
        <dbReference type="Proteomes" id="UP000010116"/>
    </source>
</evidence>
<keyword evidence="12" id="KW-0949">S-adenosyl-L-methionine</keyword>
<dbReference type="EC" id="2.1.1.13" evidence="6"/>
<dbReference type="GO" id="GO:0032259">
    <property type="term" value="P:methylation"/>
    <property type="evidence" value="ECO:0007669"/>
    <property type="project" value="UniProtKB-KW"/>
</dbReference>
<dbReference type="HOGENOM" id="CLU_004914_3_0_6"/>
<evidence type="ECO:0000256" key="15">
    <source>
        <dbReference type="ARBA" id="ARBA00023167"/>
    </source>
</evidence>
<feature type="binding site" evidence="19">
    <location>
        <position position="314"/>
    </location>
    <ligand>
        <name>Zn(2+)</name>
        <dbReference type="ChEBI" id="CHEBI:29105"/>
    </ligand>
</feature>
<dbReference type="GO" id="GO:0008705">
    <property type="term" value="F:methionine synthase activity"/>
    <property type="evidence" value="ECO:0007669"/>
    <property type="project" value="UniProtKB-EC"/>
</dbReference>
<keyword evidence="14 19" id="KW-0862">Zinc</keyword>
<reference evidence="21 22" key="1">
    <citation type="journal article" date="2012" name="ISME J.">
        <title>Genomic insights to SAR86, an abundant and uncultivated marine bacterial lineage.</title>
        <authorList>
            <person name="Dupont C.L."/>
            <person name="Rusch D.B."/>
            <person name="Yooseph S."/>
            <person name="Lombardo M.J."/>
            <person name="Richter R.A."/>
            <person name="Valas R."/>
            <person name="Novotny M."/>
            <person name="Yee-Greenbaum J."/>
            <person name="Selengut J.D."/>
            <person name="Haft D.H."/>
            <person name="Halpern A.L."/>
            <person name="Lasken R.S."/>
            <person name="Nealson K."/>
            <person name="Friedman R."/>
            <person name="Venter J.C."/>
        </authorList>
    </citation>
    <scope>NUCLEOTIDE SEQUENCE [LARGE SCALE GENOMIC DNA]</scope>
</reference>
<keyword evidence="10" id="KW-0846">Cobalamin</keyword>
<dbReference type="GO" id="GO:0050667">
    <property type="term" value="P:homocysteine metabolic process"/>
    <property type="evidence" value="ECO:0007669"/>
    <property type="project" value="TreeGrafter"/>
</dbReference>
<accession>J4X1B3</accession>
<comment type="function">
    <text evidence="17">Catalyzes the transfer of a methyl group from methyl-cobalamin to homocysteine, yielding enzyme-bound cob(I)alamin and methionine. Subsequently, remethylates the cofactor using methyltetrahydrofolate.</text>
</comment>
<dbReference type="GO" id="GO:0046872">
    <property type="term" value="F:metal ion binding"/>
    <property type="evidence" value="ECO:0007669"/>
    <property type="project" value="UniProtKB-KW"/>
</dbReference>
<evidence type="ECO:0000259" key="20">
    <source>
        <dbReference type="PROSITE" id="PS50970"/>
    </source>
</evidence>
<evidence type="ECO:0000256" key="4">
    <source>
        <dbReference type="ARBA" id="ARBA00005178"/>
    </source>
</evidence>
<sequence>MPKNNSASPLQRLSKTLESNIVLLDGPMGTMIQAYDLQEHDYRGDKYNEWPQDLKGNNDLLNITKPEVIEEIHSQFIEAGARIIETNTFNSNEPSLSDYSMGDMVYEINYAGAKIARKIADKYIAQNNYDIFVAGAIGPTNRTCSLSPDVEDPSCRNINYDQLVDTYSDATRALIDGGADIILIETVFDTLNAKAALFAVEEVAIERDIKIPIMVSGTITDASGRTLSGQTTEAFWHSVKHANLLSVGLNCALGAAELRPFLKNLSDIADCYISVYPNAGMPNQFGEYDQTANEMAEIIKEFANDGFLNIVGGCCGTTPEHIELIKNTIANIKPRK</sequence>
<dbReference type="Pfam" id="PF02574">
    <property type="entry name" value="S-methyl_trans"/>
    <property type="match status" value="1"/>
</dbReference>
<evidence type="ECO:0000256" key="7">
    <source>
        <dbReference type="ARBA" id="ARBA00013998"/>
    </source>
</evidence>
<dbReference type="GO" id="GO:0046653">
    <property type="term" value="P:tetrahydrofolate metabolic process"/>
    <property type="evidence" value="ECO:0007669"/>
    <property type="project" value="TreeGrafter"/>
</dbReference>
<name>J4X1B3_9GAMM</name>
<evidence type="ECO:0000256" key="5">
    <source>
        <dbReference type="ARBA" id="ARBA00010398"/>
    </source>
</evidence>
<evidence type="ECO:0000256" key="16">
    <source>
        <dbReference type="ARBA" id="ARBA00023285"/>
    </source>
</evidence>
<evidence type="ECO:0000256" key="12">
    <source>
        <dbReference type="ARBA" id="ARBA00022691"/>
    </source>
</evidence>
<protein>
    <recommendedName>
        <fullName evidence="7">Methionine synthase</fullName>
        <ecNumber evidence="6">2.1.1.13</ecNumber>
    </recommendedName>
    <alternativeName>
        <fullName evidence="18">5-methyltetrahydrofolate--homocysteine methyltransferase</fullName>
    </alternativeName>
</protein>
<dbReference type="Proteomes" id="UP000010116">
    <property type="component" value="Unassembled WGS sequence"/>
</dbReference>
<evidence type="ECO:0000256" key="2">
    <source>
        <dbReference type="ARBA" id="ARBA00001947"/>
    </source>
</evidence>
<dbReference type="InterPro" id="IPR036589">
    <property type="entry name" value="HCY_dom_sf"/>
</dbReference>
<organism evidence="21 22">
    <name type="scientific">SAR86 cluster bacterium SAR86B</name>
    <dbReference type="NCBI Taxonomy" id="1123867"/>
    <lineage>
        <taxon>Bacteria</taxon>
        <taxon>Pseudomonadati</taxon>
        <taxon>Pseudomonadota</taxon>
        <taxon>Gammaproteobacteria</taxon>
        <taxon>SAR86 cluster</taxon>
    </lineage>
</organism>
<keyword evidence="8 19" id="KW-0489">Methyltransferase</keyword>
<evidence type="ECO:0000256" key="9">
    <source>
        <dbReference type="ARBA" id="ARBA00022605"/>
    </source>
</evidence>